<protein>
    <submittedName>
        <fullName evidence="2">Uncharacterized protein</fullName>
    </submittedName>
</protein>
<dbReference type="Proteomes" id="UP001178888">
    <property type="component" value="Unassembled WGS sequence"/>
</dbReference>
<dbReference type="EMBL" id="SMYO01000008">
    <property type="protein sequence ID" value="TDK59818.1"/>
    <property type="molecule type" value="Genomic_DNA"/>
</dbReference>
<dbReference type="Proteomes" id="UP000295132">
    <property type="component" value="Unassembled WGS sequence"/>
</dbReference>
<dbReference type="AlphaFoldDB" id="A0A4R5VNR5"/>
<comment type="caution">
    <text evidence="2">The sequence shown here is derived from an EMBL/GenBank/DDBJ whole genome shotgun (WGS) entry which is preliminary data.</text>
</comment>
<organism evidence="2 3">
    <name type="scientific">Bacillus salipaludis</name>
    <dbReference type="NCBI Taxonomy" id="2547811"/>
    <lineage>
        <taxon>Bacteria</taxon>
        <taxon>Bacillati</taxon>
        <taxon>Bacillota</taxon>
        <taxon>Bacilli</taxon>
        <taxon>Bacillales</taxon>
        <taxon>Bacillaceae</taxon>
        <taxon>Bacillus</taxon>
    </lineage>
</organism>
<dbReference type="EMBL" id="JAVGVR010000001">
    <property type="protein sequence ID" value="MDQ6595850.1"/>
    <property type="molecule type" value="Genomic_DNA"/>
</dbReference>
<accession>A0A4R5VNR5</accession>
<dbReference type="RefSeq" id="WP_133336529.1">
    <property type="nucleotide sequence ID" value="NZ_JAVGVR010000001.1"/>
</dbReference>
<gene>
    <name evidence="2" type="ORF">E2K98_18005</name>
    <name evidence="1" type="ORF">RCG21_05490</name>
</gene>
<reference evidence="2 3" key="1">
    <citation type="submission" date="2019-03" db="EMBL/GenBank/DDBJ databases">
        <title>Bacillus niacini sp. nov. a Nicotinate-Metabolizing Mesophile Isolated from Soil.</title>
        <authorList>
            <person name="Zhang G."/>
        </authorList>
    </citation>
    <scope>NUCLEOTIDE SEQUENCE [LARGE SCALE GENOMIC DNA]</scope>
    <source>
        <strain evidence="2 3">WN066</strain>
    </source>
</reference>
<proteinExistence type="predicted"/>
<evidence type="ECO:0000313" key="2">
    <source>
        <dbReference type="EMBL" id="TDK59818.1"/>
    </source>
</evidence>
<evidence type="ECO:0000313" key="1">
    <source>
        <dbReference type="EMBL" id="MDQ6595850.1"/>
    </source>
</evidence>
<keyword evidence="4" id="KW-1185">Reference proteome</keyword>
<evidence type="ECO:0000313" key="3">
    <source>
        <dbReference type="Proteomes" id="UP000295132"/>
    </source>
</evidence>
<evidence type="ECO:0000313" key="4">
    <source>
        <dbReference type="Proteomes" id="UP001178888"/>
    </source>
</evidence>
<reference evidence="1" key="2">
    <citation type="submission" date="2023-08" db="EMBL/GenBank/DDBJ databases">
        <title>Nitrogen cycling bacteria in agricultural field soils.</title>
        <authorList>
            <person name="Jang J."/>
        </authorList>
    </citation>
    <scope>NUCLEOTIDE SEQUENCE</scope>
    <source>
        <strain evidence="1">PS3-36</strain>
    </source>
</reference>
<name>A0A4R5VNR5_9BACI</name>
<sequence>MPIYYFTFDAIPLAENPEKKECAGAVVCCWVDSIDVNFALAKAKNYITNEGWEVITVEEQFIATREQYEDDSENEDALECYDEAASEGVSAIFYIWPYDD</sequence>